<feature type="domain" description="Hemicentin-1-like von Willebrand factor A" evidence="8">
    <location>
        <begin position="303"/>
        <end position="481"/>
    </location>
</feature>
<dbReference type="Pfam" id="PF25106">
    <property type="entry name" value="VWA_4"/>
    <property type="match status" value="1"/>
</dbReference>
<dbReference type="InterPro" id="IPR056861">
    <property type="entry name" value="HMCN1-like_VWA"/>
</dbReference>
<dbReference type="GO" id="GO:0005576">
    <property type="term" value="C:extracellular region"/>
    <property type="evidence" value="ECO:0007669"/>
    <property type="project" value="UniProtKB-SubCell"/>
</dbReference>
<dbReference type="PANTHER" id="PTHR14905">
    <property type="entry name" value="NG37"/>
    <property type="match status" value="1"/>
</dbReference>
<accession>A0A6P7JK33</accession>
<dbReference type="RefSeq" id="XP_028277317.1">
    <property type="nucleotide sequence ID" value="XM_028421516.1"/>
</dbReference>
<dbReference type="PANTHER" id="PTHR14905:SF18">
    <property type="entry name" value="VON WILLEBRAND FACTOR A DOMAIN-CONTAINING 10, TANDEM DUPLICATE 1-RELATED"/>
    <property type="match status" value="1"/>
</dbReference>
<dbReference type="Proteomes" id="UP000515145">
    <property type="component" value="Chromosome 14"/>
</dbReference>
<feature type="chain" id="PRO_5044651332" evidence="5">
    <location>
        <begin position="26"/>
        <end position="961"/>
    </location>
</feature>
<dbReference type="AlphaFoldDB" id="A0A6P7JK33"/>
<evidence type="ECO:0000256" key="3">
    <source>
        <dbReference type="ARBA" id="ARBA00022729"/>
    </source>
</evidence>
<dbReference type="Pfam" id="PF25107">
    <property type="entry name" value="VWA7_N"/>
    <property type="match status" value="1"/>
</dbReference>
<sequence length="961" mass="101989">MSGGAVMSGLVMLCLLLLQTGGALGFKIWRTDILSHEGITERAILNITVQVCQAVARAAGKDFTFPSQPFTARSVATACGAPQSLKGFREAISLIQTNNRRVDINHFFQGRYHFDGEEFTAGKKIITRGLEVVKASNRRQNYETAREKLGQILHTLQDFYSHSNWVEMENNSPYSKLLDPGIDVENVAAKSRATCRSCDGSDCKNNILEDILKEKILTSGYFSPFSPLKPDGKCSHGNSGDATSLIAPTGGINKDTPTSSHGHLHTQAANLAIAATSELLQDIWGAAGDDRFLQMIGITKGKALCFAIDTTGSMMDDINAVKNVSSFIINSKVGTADEPSIYILVPFNDPDFGPVYKTTNPNDFKNLINSLTASGGGDYPEMSLSGLELALTNAPPNSEIFVFTDAPAKDIELKGTVIALIEQTKTVVNFMITGFLGSSRRRRDVGNDPQQQQRGWMVRSEAQLYRDLAQASGGQAIQVTKNELLTAAINIVTESSTSSLVTLLLASRSAGNAESFTFSVDESVKDPTIYITGSSVSFTLINPSGVPQNISNTSESSIIKYQSVGNLRTLWLQTQVGQWEIKIVSSQAYTLKVIGKSPIDFLYDFLDATQGPLGELDVIDYRPTSGANGTLRVTVTGSDSLTLTEVHLVETSGSGVVNSSVEAQGSGTFLARFDKIPSVDFVVLVKGQNSNTNSKASSVNFQRQSPTSIRASALTVTTAGADSVLVPGTPLSVPFSVTTSGAGGNFSIQANNDKGFNSTFPSSLILEAGGSANATIDLTAPLNTVSGTDVTLTIVARAPGASDSNYAVLRLTVLGTVTDFSEPVCKLLSLKSSCSDNCNSTWELSVQVTDGENGTGVSRISLAQGNGTLNTSIGTGSENTTLVSYTASCCSPDAELLVVDQVGNVGSCFYSARATEVTTTSKPPTPTAAPLVSLSSRADQSLLLCFIFTLTGIKLQSQVFG</sequence>
<evidence type="ECO:0000256" key="2">
    <source>
        <dbReference type="ARBA" id="ARBA00022525"/>
    </source>
</evidence>
<keyword evidence="4" id="KW-0325">Glycoprotein</keyword>
<evidence type="ECO:0000259" key="9">
    <source>
        <dbReference type="Pfam" id="PF25107"/>
    </source>
</evidence>
<gene>
    <name evidence="12" type="primary">LOC114446093</name>
    <name evidence="11" type="synonym">LOC114446092</name>
</gene>
<evidence type="ECO:0000256" key="1">
    <source>
        <dbReference type="ARBA" id="ARBA00004613"/>
    </source>
</evidence>
<name>A0A6P7JK33_9TELE</name>
<evidence type="ECO:0000256" key="4">
    <source>
        <dbReference type="ARBA" id="ARBA00023180"/>
    </source>
</evidence>
<dbReference type="InterPro" id="IPR056862">
    <property type="entry name" value="VWA7_N"/>
</dbReference>
<feature type="domain" description="Hemicentin/VWA7 galactose-binding" evidence="6">
    <location>
        <begin position="501"/>
        <end position="597"/>
    </location>
</feature>
<protein>
    <submittedName>
        <fullName evidence="11 12">von Willebrand factor A domain-containing protein 7-like</fullName>
    </submittedName>
</protein>
<dbReference type="SUPFAM" id="SSF53300">
    <property type="entry name" value="vWA-like"/>
    <property type="match status" value="1"/>
</dbReference>
<dbReference type="InterPro" id="IPR057615">
    <property type="entry name" value="Ig_VWA7"/>
</dbReference>
<evidence type="ECO:0000259" key="7">
    <source>
        <dbReference type="Pfam" id="PF23619"/>
    </source>
</evidence>
<feature type="domain" description="VWA7 Ig-like" evidence="7">
    <location>
        <begin position="718"/>
        <end position="814"/>
    </location>
</feature>
<comment type="subcellular location">
    <subcellularLocation>
        <location evidence="1">Secreted</location>
    </subcellularLocation>
</comment>
<proteinExistence type="predicted"/>
<evidence type="ECO:0000313" key="10">
    <source>
        <dbReference type="Proteomes" id="UP000515145"/>
    </source>
</evidence>
<dbReference type="InterPro" id="IPR056475">
    <property type="entry name" value="GBD_Hemicentin/VWA7"/>
</dbReference>
<feature type="signal peptide" evidence="5">
    <location>
        <begin position="1"/>
        <end position="25"/>
    </location>
</feature>
<dbReference type="Gene3D" id="3.40.50.410">
    <property type="entry name" value="von Willebrand factor, type A domain"/>
    <property type="match status" value="1"/>
</dbReference>
<evidence type="ECO:0000313" key="12">
    <source>
        <dbReference type="RefSeq" id="XP_028277319.1"/>
    </source>
</evidence>
<keyword evidence="10" id="KW-1185">Reference proteome</keyword>
<reference evidence="11 12" key="1">
    <citation type="submission" date="2025-04" db="UniProtKB">
        <authorList>
            <consortium name="RefSeq"/>
        </authorList>
    </citation>
    <scope>IDENTIFICATION</scope>
</reference>
<evidence type="ECO:0000313" key="11">
    <source>
        <dbReference type="RefSeq" id="XP_028277317.1"/>
    </source>
</evidence>
<feature type="domain" description="VWA7 N-terminal" evidence="9">
    <location>
        <begin position="71"/>
        <end position="293"/>
    </location>
</feature>
<evidence type="ECO:0000256" key="5">
    <source>
        <dbReference type="SAM" id="SignalP"/>
    </source>
</evidence>
<evidence type="ECO:0000259" key="6">
    <source>
        <dbReference type="Pfam" id="PF23560"/>
    </source>
</evidence>
<dbReference type="InterPro" id="IPR052577">
    <property type="entry name" value="VWA7"/>
</dbReference>
<dbReference type="Pfam" id="PF23619">
    <property type="entry name" value="Ig_VWA7"/>
    <property type="match status" value="1"/>
</dbReference>
<dbReference type="OrthoDB" id="301415at2759"/>
<dbReference type="Pfam" id="PF23560">
    <property type="entry name" value="GBD_Hemicentin"/>
    <property type="match status" value="1"/>
</dbReference>
<evidence type="ECO:0000259" key="8">
    <source>
        <dbReference type="Pfam" id="PF25106"/>
    </source>
</evidence>
<dbReference type="InterPro" id="IPR036465">
    <property type="entry name" value="vWFA_dom_sf"/>
</dbReference>
<organism evidence="10 12">
    <name type="scientific">Parambassis ranga</name>
    <name type="common">Indian glassy fish</name>
    <dbReference type="NCBI Taxonomy" id="210632"/>
    <lineage>
        <taxon>Eukaryota</taxon>
        <taxon>Metazoa</taxon>
        <taxon>Chordata</taxon>
        <taxon>Craniata</taxon>
        <taxon>Vertebrata</taxon>
        <taxon>Euteleostomi</taxon>
        <taxon>Actinopterygii</taxon>
        <taxon>Neopterygii</taxon>
        <taxon>Teleostei</taxon>
        <taxon>Neoteleostei</taxon>
        <taxon>Acanthomorphata</taxon>
        <taxon>Ovalentaria</taxon>
        <taxon>Ambassidae</taxon>
        <taxon>Parambassis</taxon>
    </lineage>
</organism>
<keyword evidence="2" id="KW-0964">Secreted</keyword>
<keyword evidence="3 5" id="KW-0732">Signal</keyword>
<dbReference type="GeneID" id="114446093"/>
<dbReference type="RefSeq" id="XP_028277319.1">
    <property type="nucleotide sequence ID" value="XM_028421518.1"/>
</dbReference>